<gene>
    <name evidence="3" type="primary">LOC107418605</name>
</gene>
<dbReference type="RefSeq" id="XP_024929150.1">
    <property type="nucleotide sequence ID" value="XM_025073382.2"/>
</dbReference>
<feature type="transmembrane region" description="Helical" evidence="1">
    <location>
        <begin position="57"/>
        <end position="76"/>
    </location>
</feature>
<feature type="transmembrane region" description="Helical" evidence="1">
    <location>
        <begin position="35"/>
        <end position="51"/>
    </location>
</feature>
<reference evidence="2" key="1">
    <citation type="submission" date="2025-05" db="UniProtKB">
        <authorList>
            <consortium name="RefSeq"/>
        </authorList>
    </citation>
    <scope>NUCLEOTIDE SEQUENCE [LARGE SCALE GENOMIC DNA]</scope>
</reference>
<organism evidence="2 3">
    <name type="scientific">Ziziphus jujuba</name>
    <name type="common">Chinese jujube</name>
    <name type="synonym">Ziziphus sativa</name>
    <dbReference type="NCBI Taxonomy" id="326968"/>
    <lineage>
        <taxon>Eukaryota</taxon>
        <taxon>Viridiplantae</taxon>
        <taxon>Streptophyta</taxon>
        <taxon>Embryophyta</taxon>
        <taxon>Tracheophyta</taxon>
        <taxon>Spermatophyta</taxon>
        <taxon>Magnoliopsida</taxon>
        <taxon>eudicotyledons</taxon>
        <taxon>Gunneridae</taxon>
        <taxon>Pentapetalae</taxon>
        <taxon>rosids</taxon>
        <taxon>fabids</taxon>
        <taxon>Rosales</taxon>
        <taxon>Rhamnaceae</taxon>
        <taxon>Paliureae</taxon>
        <taxon>Ziziphus</taxon>
    </lineage>
</organism>
<dbReference type="AlphaFoldDB" id="A0A6P6G625"/>
<dbReference type="GeneID" id="107418605"/>
<evidence type="ECO:0000256" key="1">
    <source>
        <dbReference type="SAM" id="Phobius"/>
    </source>
</evidence>
<dbReference type="Proteomes" id="UP001652623">
    <property type="component" value="Chromosome 2"/>
</dbReference>
<accession>A0A6P6G625</accession>
<proteinExistence type="predicted"/>
<protein>
    <submittedName>
        <fullName evidence="3">Uncharacterized protein LOC107418605 isoform X2</fullName>
    </submittedName>
</protein>
<sequence length="77" mass="8483">MGTQQIGLLLIEVSFIYRPSCPLVVMKLGKRGKQLLSLLVQLLMIAVLVYCHIYQSFLSYGVFAVGGFLVSASLLFS</sequence>
<reference evidence="3" key="2">
    <citation type="submission" date="2025-08" db="UniProtKB">
        <authorList>
            <consortium name="RefSeq"/>
        </authorList>
    </citation>
    <scope>IDENTIFICATION</scope>
    <source>
        <tissue evidence="3">Seedling</tissue>
    </source>
</reference>
<keyword evidence="1" id="KW-0812">Transmembrane</keyword>
<evidence type="ECO:0000313" key="3">
    <source>
        <dbReference type="RefSeq" id="XP_024929150.1"/>
    </source>
</evidence>
<keyword evidence="1" id="KW-1133">Transmembrane helix</keyword>
<keyword evidence="1" id="KW-0472">Membrane</keyword>
<evidence type="ECO:0000313" key="2">
    <source>
        <dbReference type="Proteomes" id="UP001652623"/>
    </source>
</evidence>
<keyword evidence="2" id="KW-1185">Reference proteome</keyword>
<name>A0A6P6G625_ZIZJJ</name>